<dbReference type="GO" id="GO:0004672">
    <property type="term" value="F:protein kinase activity"/>
    <property type="evidence" value="ECO:0007669"/>
    <property type="project" value="InterPro"/>
</dbReference>
<dbReference type="PROSITE" id="PS00107">
    <property type="entry name" value="PROTEIN_KINASE_ATP"/>
    <property type="match status" value="1"/>
</dbReference>
<dbReference type="Proteomes" id="UP001054889">
    <property type="component" value="Unassembled WGS sequence"/>
</dbReference>
<comment type="caution">
    <text evidence="6">The sequence shown here is derived from an EMBL/GenBank/DDBJ whole genome shotgun (WGS) entry which is preliminary data.</text>
</comment>
<dbReference type="InterPro" id="IPR027417">
    <property type="entry name" value="P-loop_NTPase"/>
</dbReference>
<keyword evidence="3" id="KW-0067">ATP-binding</keyword>
<evidence type="ECO:0000256" key="4">
    <source>
        <dbReference type="SAM" id="MobiDB-lite"/>
    </source>
</evidence>
<keyword evidence="2" id="KW-0808">Transferase</keyword>
<dbReference type="PANTHER" id="PTHR11783">
    <property type="entry name" value="SULFOTRANSFERASE SULT"/>
    <property type="match status" value="1"/>
</dbReference>
<accession>A0AAV5D0M6</accession>
<dbReference type="InterPro" id="IPR017441">
    <property type="entry name" value="Protein_kinase_ATP_BS"/>
</dbReference>
<evidence type="ECO:0000313" key="7">
    <source>
        <dbReference type="Proteomes" id="UP001054889"/>
    </source>
</evidence>
<sequence>MATASKEAVGRGEGKTAVAGNGDEFTMTSDGNAFPANFAEIVASLPQPQGPQSPMFPSLRLYHGFWLPEITLLSLPQIHARFNPGPTDVLVASFPKSGTTWLKSVCYAALRRSVHSPSGGGDSVSGGHPLLSRNSHDCVRSLDTLRFLQGSSDDAAAPHLVGTHLPYSLLPAHATGGGKPAGKKGTQPPEEAKFEEAFEQFCNGCYCLGPQWEHAREYWEASRRRPEKVLFLMYEEMLRDPAGSLRKIAAFIGCPFTAAEEEAGVVQDILELCSIEKQRSLAVNKDGAYVLKGVLRIGNNNFFRKGVAGDWRNHMTPEMAARLDGIVQEALEGTGLTFGDRAVTNSGISPPVHENGKKHRKLVSVMSKNGLARRMAWQPKLKPKKEPRNDRVAFDLRPQLLGLPRPPCPAAPAAPALPKRRRRLERLLASPPPPAMAGEEAPLGALNLSEYAPAGARTVDCYRRIRKIGEGTYGEVFEAVDIITGERAALKKIKLDDGKEGFPRQILREIKLLKKLDHENIIRLKEIVVSPGTAHGTGGSGANLLLSGGKLLKLADFGLARSFTDDGNFTNHVITLWYRPPELLLGATNYAEAVDIWSVGCIFAEFLLKKPLFPGRTERISAQDALGAAYFVN</sequence>
<dbReference type="InterPro" id="IPR000719">
    <property type="entry name" value="Prot_kinase_dom"/>
</dbReference>
<protein>
    <recommendedName>
        <fullName evidence="5">Protein kinase domain-containing protein</fullName>
    </recommendedName>
</protein>
<dbReference type="AlphaFoldDB" id="A0AAV5D0M6"/>
<feature type="region of interest" description="Disordered" evidence="4">
    <location>
        <begin position="1"/>
        <end position="26"/>
    </location>
</feature>
<dbReference type="InterPro" id="IPR000863">
    <property type="entry name" value="Sulfotransferase_dom"/>
</dbReference>
<keyword evidence="7" id="KW-1185">Reference proteome</keyword>
<feature type="binding site" evidence="3">
    <location>
        <position position="491"/>
    </location>
    <ligand>
        <name>ATP</name>
        <dbReference type="ChEBI" id="CHEBI:30616"/>
    </ligand>
</feature>
<feature type="domain" description="Protein kinase" evidence="5">
    <location>
        <begin position="462"/>
        <end position="633"/>
    </location>
</feature>
<gene>
    <name evidence="6" type="primary">ga21154</name>
    <name evidence="6" type="ORF">PR202_ga21154</name>
</gene>
<dbReference type="Gene3D" id="1.10.510.10">
    <property type="entry name" value="Transferase(Phosphotransferase) domain 1"/>
    <property type="match status" value="1"/>
</dbReference>
<evidence type="ECO:0000256" key="1">
    <source>
        <dbReference type="ARBA" id="ARBA00005771"/>
    </source>
</evidence>
<dbReference type="SUPFAM" id="SSF52540">
    <property type="entry name" value="P-loop containing nucleoside triphosphate hydrolases"/>
    <property type="match status" value="1"/>
</dbReference>
<keyword evidence="3" id="KW-0547">Nucleotide-binding</keyword>
<dbReference type="PROSITE" id="PS50011">
    <property type="entry name" value="PROTEIN_KINASE_DOM"/>
    <property type="match status" value="1"/>
</dbReference>
<dbReference type="InterPro" id="IPR011009">
    <property type="entry name" value="Kinase-like_dom_sf"/>
</dbReference>
<dbReference type="Gene3D" id="3.40.50.300">
    <property type="entry name" value="P-loop containing nucleotide triphosphate hydrolases"/>
    <property type="match status" value="2"/>
</dbReference>
<dbReference type="SUPFAM" id="SSF56112">
    <property type="entry name" value="Protein kinase-like (PK-like)"/>
    <property type="match status" value="1"/>
</dbReference>
<organism evidence="6 7">
    <name type="scientific">Eleusine coracana subsp. coracana</name>
    <dbReference type="NCBI Taxonomy" id="191504"/>
    <lineage>
        <taxon>Eukaryota</taxon>
        <taxon>Viridiplantae</taxon>
        <taxon>Streptophyta</taxon>
        <taxon>Embryophyta</taxon>
        <taxon>Tracheophyta</taxon>
        <taxon>Spermatophyta</taxon>
        <taxon>Magnoliopsida</taxon>
        <taxon>Liliopsida</taxon>
        <taxon>Poales</taxon>
        <taxon>Poaceae</taxon>
        <taxon>PACMAD clade</taxon>
        <taxon>Chloridoideae</taxon>
        <taxon>Cynodonteae</taxon>
        <taxon>Eleusininae</taxon>
        <taxon>Eleusine</taxon>
    </lineage>
</organism>
<dbReference type="GO" id="GO:0008146">
    <property type="term" value="F:sulfotransferase activity"/>
    <property type="evidence" value="ECO:0007669"/>
    <property type="project" value="InterPro"/>
</dbReference>
<dbReference type="Gene3D" id="3.30.200.20">
    <property type="entry name" value="Phosphorylase Kinase, domain 1"/>
    <property type="match status" value="1"/>
</dbReference>
<dbReference type="Pfam" id="PF00069">
    <property type="entry name" value="Pkinase"/>
    <property type="match status" value="2"/>
</dbReference>
<proteinExistence type="inferred from homology"/>
<evidence type="ECO:0000256" key="3">
    <source>
        <dbReference type="PROSITE-ProRule" id="PRU10141"/>
    </source>
</evidence>
<evidence type="ECO:0000259" key="5">
    <source>
        <dbReference type="PROSITE" id="PS50011"/>
    </source>
</evidence>
<name>A0AAV5D0M6_ELECO</name>
<evidence type="ECO:0000256" key="2">
    <source>
        <dbReference type="ARBA" id="ARBA00022679"/>
    </source>
</evidence>
<dbReference type="GO" id="GO:0005524">
    <property type="term" value="F:ATP binding"/>
    <property type="evidence" value="ECO:0007669"/>
    <property type="project" value="UniProtKB-UniRule"/>
</dbReference>
<reference evidence="6" key="1">
    <citation type="journal article" date="2018" name="DNA Res.">
        <title>Multiple hybrid de novo genome assembly of finger millet, an orphan allotetraploid crop.</title>
        <authorList>
            <person name="Hatakeyama M."/>
            <person name="Aluri S."/>
            <person name="Balachadran M.T."/>
            <person name="Sivarajan S.R."/>
            <person name="Patrignani A."/>
            <person name="Gruter S."/>
            <person name="Poveda L."/>
            <person name="Shimizu-Inatsugi R."/>
            <person name="Baeten J."/>
            <person name="Francoijs K.J."/>
            <person name="Nataraja K.N."/>
            <person name="Reddy Y.A.N."/>
            <person name="Phadnis S."/>
            <person name="Ravikumar R.L."/>
            <person name="Schlapbach R."/>
            <person name="Sreeman S.M."/>
            <person name="Shimizu K.K."/>
        </authorList>
    </citation>
    <scope>NUCLEOTIDE SEQUENCE</scope>
</reference>
<evidence type="ECO:0000313" key="6">
    <source>
        <dbReference type="EMBL" id="GJN03683.1"/>
    </source>
</evidence>
<dbReference type="FunFam" id="3.30.200.20:FF:000662">
    <property type="entry name" value="Cyclin-dependent kinase C-3"/>
    <property type="match status" value="1"/>
</dbReference>
<dbReference type="Pfam" id="PF00685">
    <property type="entry name" value="Sulfotransfer_1"/>
    <property type="match status" value="2"/>
</dbReference>
<comment type="similarity">
    <text evidence="1">Belongs to the sulfotransferase 1 family.</text>
</comment>
<dbReference type="EMBL" id="BQKI01000010">
    <property type="protein sequence ID" value="GJN03683.1"/>
    <property type="molecule type" value="Genomic_DNA"/>
</dbReference>
<reference evidence="6" key="2">
    <citation type="submission" date="2021-12" db="EMBL/GenBank/DDBJ databases">
        <title>Resequencing data analysis of finger millet.</title>
        <authorList>
            <person name="Hatakeyama M."/>
            <person name="Aluri S."/>
            <person name="Balachadran M.T."/>
            <person name="Sivarajan S.R."/>
            <person name="Poveda L."/>
            <person name="Shimizu-Inatsugi R."/>
            <person name="Schlapbach R."/>
            <person name="Sreeman S.M."/>
            <person name="Shimizu K.K."/>
        </authorList>
    </citation>
    <scope>NUCLEOTIDE SEQUENCE</scope>
</reference>